<evidence type="ECO:0000256" key="4">
    <source>
        <dbReference type="ARBA" id="ARBA00022691"/>
    </source>
</evidence>
<proteinExistence type="predicted"/>
<protein>
    <recommendedName>
        <fullName evidence="1">uroporphyrinogen-III C-methyltransferase</fullName>
        <ecNumber evidence="1">2.1.1.107</ecNumber>
    </recommendedName>
</protein>
<keyword evidence="3" id="KW-0808">Transferase</keyword>
<name>A0ABP6BST0_9MICO</name>
<dbReference type="NCBIfam" id="TIGR01469">
    <property type="entry name" value="cobA_cysG_Cterm"/>
    <property type="match status" value="1"/>
</dbReference>
<evidence type="ECO:0000259" key="6">
    <source>
        <dbReference type="Pfam" id="PF00590"/>
    </source>
</evidence>
<dbReference type="PANTHER" id="PTHR45790:SF3">
    <property type="entry name" value="S-ADENOSYL-L-METHIONINE-DEPENDENT UROPORPHYRINOGEN III METHYLTRANSFERASE, CHLOROPLASTIC"/>
    <property type="match status" value="1"/>
</dbReference>
<dbReference type="NCBIfam" id="NF004790">
    <property type="entry name" value="PRK06136.1"/>
    <property type="match status" value="1"/>
</dbReference>
<evidence type="ECO:0000256" key="5">
    <source>
        <dbReference type="ARBA" id="ARBA00023244"/>
    </source>
</evidence>
<dbReference type="Pfam" id="PF00590">
    <property type="entry name" value="TP_methylase"/>
    <property type="match status" value="1"/>
</dbReference>
<dbReference type="InterPro" id="IPR014776">
    <property type="entry name" value="4pyrrole_Mease_sub2"/>
</dbReference>
<dbReference type="InterPro" id="IPR006366">
    <property type="entry name" value="CobA/CysG_C"/>
</dbReference>
<dbReference type="InterPro" id="IPR035996">
    <property type="entry name" value="4pyrrol_Methylase_sf"/>
</dbReference>
<keyword evidence="4" id="KW-0949">S-adenosyl-L-methionine</keyword>
<evidence type="ECO:0000313" key="8">
    <source>
        <dbReference type="Proteomes" id="UP001500274"/>
    </source>
</evidence>
<evidence type="ECO:0000313" key="7">
    <source>
        <dbReference type="EMBL" id="GAA2576652.1"/>
    </source>
</evidence>
<evidence type="ECO:0000256" key="1">
    <source>
        <dbReference type="ARBA" id="ARBA00012162"/>
    </source>
</evidence>
<feature type="domain" description="Tetrapyrrole methylase" evidence="6">
    <location>
        <begin position="101"/>
        <end position="308"/>
    </location>
</feature>
<dbReference type="Proteomes" id="UP001500274">
    <property type="component" value="Unassembled WGS sequence"/>
</dbReference>
<dbReference type="SUPFAM" id="SSF53790">
    <property type="entry name" value="Tetrapyrrole methylase"/>
    <property type="match status" value="1"/>
</dbReference>
<keyword evidence="8" id="KW-1185">Reference proteome</keyword>
<sequence length="362" mass="37505">MIMHTRLDVSDREILVVGGELAARRAVARYAAAGARVSRCEPQDVEARLHAALLDGDGVPELISWMEGAPEQRARVASLARRHRIQLLEDDPLPPAGRGHVWLVGGGPGDAELMTVAGLRALADADVVLHDRLGPAHVIAEYAPGAMIVDVGKTPGHHAVPQEEINALIVAHAAKGMRVVRLKGGDPFVFGRGGEELRACRDAGVPVTVVPGVTSAISVPAAAGIPVTHREVARAFTVVSGHAPLAEAQLAHLAGLNGTLVVLMGVGTLPHLVAGLRRHGMRADMPLAILEKAFSAEQRATISTVGEIVPILGTVKPASPAVIVVGEVVTALGDAGFEPAAAAVHNGWAPHAMLDALDAPAH</sequence>
<dbReference type="InterPro" id="IPR014777">
    <property type="entry name" value="4pyrrole_Mease_sub1"/>
</dbReference>
<evidence type="ECO:0000256" key="2">
    <source>
        <dbReference type="ARBA" id="ARBA00022603"/>
    </source>
</evidence>
<dbReference type="InterPro" id="IPR050161">
    <property type="entry name" value="Siro_Cobalamin_biosynth"/>
</dbReference>
<reference evidence="8" key="1">
    <citation type="journal article" date="2019" name="Int. J. Syst. Evol. Microbiol.">
        <title>The Global Catalogue of Microorganisms (GCM) 10K type strain sequencing project: providing services to taxonomists for standard genome sequencing and annotation.</title>
        <authorList>
            <consortium name="The Broad Institute Genomics Platform"/>
            <consortium name="The Broad Institute Genome Sequencing Center for Infectious Disease"/>
            <person name="Wu L."/>
            <person name="Ma J."/>
        </authorList>
    </citation>
    <scope>NUCLEOTIDE SEQUENCE [LARGE SCALE GENOMIC DNA]</scope>
    <source>
        <strain evidence="8">JCM 16365</strain>
    </source>
</reference>
<gene>
    <name evidence="7" type="ORF">GCM10009862_14980</name>
</gene>
<dbReference type="PANTHER" id="PTHR45790">
    <property type="entry name" value="SIROHEME SYNTHASE-RELATED"/>
    <property type="match status" value="1"/>
</dbReference>
<organism evidence="7 8">
    <name type="scientific">Microbacterium binotii</name>
    <dbReference type="NCBI Taxonomy" id="462710"/>
    <lineage>
        <taxon>Bacteria</taxon>
        <taxon>Bacillati</taxon>
        <taxon>Actinomycetota</taxon>
        <taxon>Actinomycetes</taxon>
        <taxon>Micrococcales</taxon>
        <taxon>Microbacteriaceae</taxon>
        <taxon>Microbacterium</taxon>
    </lineage>
</organism>
<dbReference type="EC" id="2.1.1.107" evidence="1"/>
<dbReference type="CDD" id="cd11642">
    <property type="entry name" value="SUMT"/>
    <property type="match status" value="1"/>
</dbReference>
<keyword evidence="5" id="KW-0627">Porphyrin biosynthesis</keyword>
<accession>A0ABP6BST0</accession>
<dbReference type="InterPro" id="IPR000878">
    <property type="entry name" value="4pyrrol_Mease"/>
</dbReference>
<evidence type="ECO:0000256" key="3">
    <source>
        <dbReference type="ARBA" id="ARBA00022679"/>
    </source>
</evidence>
<comment type="caution">
    <text evidence="7">The sequence shown here is derived from an EMBL/GenBank/DDBJ whole genome shotgun (WGS) entry which is preliminary data.</text>
</comment>
<dbReference type="Gene3D" id="3.40.1010.10">
    <property type="entry name" value="Cobalt-precorrin-4 Transmethylase, Domain 1"/>
    <property type="match status" value="1"/>
</dbReference>
<dbReference type="EMBL" id="BAAARI010000011">
    <property type="protein sequence ID" value="GAA2576652.1"/>
    <property type="molecule type" value="Genomic_DNA"/>
</dbReference>
<dbReference type="Gene3D" id="3.30.950.10">
    <property type="entry name" value="Methyltransferase, Cobalt-precorrin-4 Transmethylase, Domain 2"/>
    <property type="match status" value="1"/>
</dbReference>
<keyword evidence="2" id="KW-0489">Methyltransferase</keyword>